<dbReference type="AlphaFoldDB" id="D6WG13"/>
<dbReference type="HOGENOM" id="CLU_1995539_0_0_1"/>
<feature type="compositionally biased region" description="Basic residues" evidence="1">
    <location>
        <begin position="72"/>
        <end position="94"/>
    </location>
</feature>
<organism evidence="2 3">
    <name type="scientific">Tribolium castaneum</name>
    <name type="common">Red flour beetle</name>
    <dbReference type="NCBI Taxonomy" id="7070"/>
    <lineage>
        <taxon>Eukaryota</taxon>
        <taxon>Metazoa</taxon>
        <taxon>Ecdysozoa</taxon>
        <taxon>Arthropoda</taxon>
        <taxon>Hexapoda</taxon>
        <taxon>Insecta</taxon>
        <taxon>Pterygota</taxon>
        <taxon>Neoptera</taxon>
        <taxon>Endopterygota</taxon>
        <taxon>Coleoptera</taxon>
        <taxon>Polyphaga</taxon>
        <taxon>Cucujiformia</taxon>
        <taxon>Tenebrionidae</taxon>
        <taxon>Tenebrionidae incertae sedis</taxon>
        <taxon>Tribolium</taxon>
    </lineage>
</organism>
<proteinExistence type="predicted"/>
<evidence type="ECO:0000313" key="3">
    <source>
        <dbReference type="Proteomes" id="UP000007266"/>
    </source>
</evidence>
<name>D6WG13_TRICA</name>
<accession>D6WG13</accession>
<sequence length="125" mass="15201">MQPELQQELLLDKQLVPRQEQQQEPRHGWIWLAVQQEREEEGLHIQQMEAERQLEERLEQRQKSGKALADIKRKRLLSRRKERPSQRSKLRGQQRSKFVVGVEGPERQRRGPKEQRRQREATNFY</sequence>
<gene>
    <name evidence="2" type="primary">GLEAN_03381</name>
    <name evidence="2" type="ORF">TcasGA2_TC003381</name>
</gene>
<evidence type="ECO:0000313" key="2">
    <source>
        <dbReference type="EMBL" id="EFA00517.1"/>
    </source>
</evidence>
<dbReference type="Proteomes" id="UP000007266">
    <property type="component" value="Linkage group 3"/>
</dbReference>
<feature type="region of interest" description="Disordered" evidence="1">
    <location>
        <begin position="56"/>
        <end position="125"/>
    </location>
</feature>
<dbReference type="EMBL" id="KQ971319">
    <property type="protein sequence ID" value="EFA00517.1"/>
    <property type="molecule type" value="Genomic_DNA"/>
</dbReference>
<keyword evidence="3" id="KW-1185">Reference proteome</keyword>
<dbReference type="InParanoid" id="D6WG13"/>
<evidence type="ECO:0000256" key="1">
    <source>
        <dbReference type="SAM" id="MobiDB-lite"/>
    </source>
</evidence>
<protein>
    <submittedName>
        <fullName evidence="2">Uncharacterized protein</fullName>
    </submittedName>
</protein>
<feature type="compositionally biased region" description="Basic and acidic residues" evidence="1">
    <location>
        <begin position="104"/>
        <end position="125"/>
    </location>
</feature>
<reference evidence="2 3" key="1">
    <citation type="journal article" date="2008" name="Nature">
        <title>The genome of the model beetle and pest Tribolium castaneum.</title>
        <authorList>
            <consortium name="Tribolium Genome Sequencing Consortium"/>
            <person name="Richards S."/>
            <person name="Gibbs R.A."/>
            <person name="Weinstock G.M."/>
            <person name="Brown S.J."/>
            <person name="Denell R."/>
            <person name="Beeman R.W."/>
            <person name="Gibbs R."/>
            <person name="Beeman R.W."/>
            <person name="Brown S.J."/>
            <person name="Bucher G."/>
            <person name="Friedrich M."/>
            <person name="Grimmelikhuijzen C.J."/>
            <person name="Klingler M."/>
            <person name="Lorenzen M."/>
            <person name="Richards S."/>
            <person name="Roth S."/>
            <person name="Schroder R."/>
            <person name="Tautz D."/>
            <person name="Zdobnov E.M."/>
            <person name="Muzny D."/>
            <person name="Gibbs R.A."/>
            <person name="Weinstock G.M."/>
            <person name="Attaway T."/>
            <person name="Bell S."/>
            <person name="Buhay C.J."/>
            <person name="Chandrabose M.N."/>
            <person name="Chavez D."/>
            <person name="Clerk-Blankenburg K.P."/>
            <person name="Cree A."/>
            <person name="Dao M."/>
            <person name="Davis C."/>
            <person name="Chacko J."/>
            <person name="Dinh H."/>
            <person name="Dugan-Rocha S."/>
            <person name="Fowler G."/>
            <person name="Garner T.T."/>
            <person name="Garnes J."/>
            <person name="Gnirke A."/>
            <person name="Hawes A."/>
            <person name="Hernandez J."/>
            <person name="Hines S."/>
            <person name="Holder M."/>
            <person name="Hume J."/>
            <person name="Jhangiani S.N."/>
            <person name="Joshi V."/>
            <person name="Khan Z.M."/>
            <person name="Jackson L."/>
            <person name="Kovar C."/>
            <person name="Kowis A."/>
            <person name="Lee S."/>
            <person name="Lewis L.R."/>
            <person name="Margolis J."/>
            <person name="Morgan M."/>
            <person name="Nazareth L.V."/>
            <person name="Nguyen N."/>
            <person name="Okwuonu G."/>
            <person name="Parker D."/>
            <person name="Richards S."/>
            <person name="Ruiz S.J."/>
            <person name="Santibanez J."/>
            <person name="Savard J."/>
            <person name="Scherer S.E."/>
            <person name="Schneider B."/>
            <person name="Sodergren E."/>
            <person name="Tautz D."/>
            <person name="Vattahil S."/>
            <person name="Villasana D."/>
            <person name="White C.S."/>
            <person name="Wright R."/>
            <person name="Park Y."/>
            <person name="Beeman R.W."/>
            <person name="Lord J."/>
            <person name="Oppert B."/>
            <person name="Lorenzen M."/>
            <person name="Brown S."/>
            <person name="Wang L."/>
            <person name="Savard J."/>
            <person name="Tautz D."/>
            <person name="Richards S."/>
            <person name="Weinstock G."/>
            <person name="Gibbs R.A."/>
            <person name="Liu Y."/>
            <person name="Worley K."/>
            <person name="Weinstock G."/>
            <person name="Elsik C.G."/>
            <person name="Reese J.T."/>
            <person name="Elhaik E."/>
            <person name="Landan G."/>
            <person name="Graur D."/>
            <person name="Arensburger P."/>
            <person name="Atkinson P."/>
            <person name="Beeman R.W."/>
            <person name="Beidler J."/>
            <person name="Brown S.J."/>
            <person name="Demuth J.P."/>
            <person name="Drury D.W."/>
            <person name="Du Y.Z."/>
            <person name="Fujiwara H."/>
            <person name="Lorenzen M."/>
            <person name="Maselli V."/>
            <person name="Osanai M."/>
            <person name="Park Y."/>
            <person name="Robertson H.M."/>
            <person name="Tu Z."/>
            <person name="Wang J.J."/>
            <person name="Wang S."/>
            <person name="Richards S."/>
            <person name="Song H."/>
            <person name="Zhang L."/>
            <person name="Sodergren E."/>
            <person name="Werner D."/>
            <person name="Stanke M."/>
            <person name="Morgenstern B."/>
            <person name="Solovyev V."/>
            <person name="Kosarev P."/>
            <person name="Brown G."/>
            <person name="Chen H.C."/>
            <person name="Ermolaeva O."/>
            <person name="Hlavina W."/>
            <person name="Kapustin Y."/>
            <person name="Kiryutin B."/>
            <person name="Kitts P."/>
            <person name="Maglott D."/>
            <person name="Pruitt K."/>
            <person name="Sapojnikov V."/>
            <person name="Souvorov A."/>
            <person name="Mackey A.J."/>
            <person name="Waterhouse R.M."/>
            <person name="Wyder S."/>
            <person name="Zdobnov E.M."/>
            <person name="Zdobnov E.M."/>
            <person name="Wyder S."/>
            <person name="Kriventseva E.V."/>
            <person name="Kadowaki T."/>
            <person name="Bork P."/>
            <person name="Aranda M."/>
            <person name="Bao R."/>
            <person name="Beermann A."/>
            <person name="Berns N."/>
            <person name="Bolognesi R."/>
            <person name="Bonneton F."/>
            <person name="Bopp D."/>
            <person name="Brown S.J."/>
            <person name="Bucher G."/>
            <person name="Butts T."/>
            <person name="Chaumot A."/>
            <person name="Denell R.E."/>
            <person name="Ferrier D.E."/>
            <person name="Friedrich M."/>
            <person name="Gordon C.M."/>
            <person name="Jindra M."/>
            <person name="Klingler M."/>
            <person name="Lan Q."/>
            <person name="Lattorff H.M."/>
            <person name="Laudet V."/>
            <person name="von Levetsow C."/>
            <person name="Liu Z."/>
            <person name="Lutz R."/>
            <person name="Lynch J.A."/>
            <person name="da Fonseca R.N."/>
            <person name="Posnien N."/>
            <person name="Reuter R."/>
            <person name="Roth S."/>
            <person name="Savard J."/>
            <person name="Schinko J.B."/>
            <person name="Schmitt C."/>
            <person name="Schoppmeier M."/>
            <person name="Schroder R."/>
            <person name="Shippy T.D."/>
            <person name="Simonnet F."/>
            <person name="Marques-Souza H."/>
            <person name="Tautz D."/>
            <person name="Tomoyasu Y."/>
            <person name="Trauner J."/>
            <person name="Van der Zee M."/>
            <person name="Vervoort M."/>
            <person name="Wittkopp N."/>
            <person name="Wimmer E.A."/>
            <person name="Yang X."/>
            <person name="Jones A.K."/>
            <person name="Sattelle D.B."/>
            <person name="Ebert P.R."/>
            <person name="Nelson D."/>
            <person name="Scott J.G."/>
            <person name="Beeman R.W."/>
            <person name="Muthukrishnan S."/>
            <person name="Kramer K.J."/>
            <person name="Arakane Y."/>
            <person name="Beeman R.W."/>
            <person name="Zhu Q."/>
            <person name="Hogenkamp D."/>
            <person name="Dixit R."/>
            <person name="Oppert B."/>
            <person name="Jiang H."/>
            <person name="Zou Z."/>
            <person name="Marshall J."/>
            <person name="Elpidina E."/>
            <person name="Vinokurov K."/>
            <person name="Oppert C."/>
            <person name="Zou Z."/>
            <person name="Evans J."/>
            <person name="Lu Z."/>
            <person name="Zhao P."/>
            <person name="Sumathipala N."/>
            <person name="Altincicek B."/>
            <person name="Vilcinskas A."/>
            <person name="Williams M."/>
            <person name="Hultmark D."/>
            <person name="Hetru C."/>
            <person name="Jiang H."/>
            <person name="Grimmelikhuijzen C.J."/>
            <person name="Hauser F."/>
            <person name="Cazzamali G."/>
            <person name="Williamson M."/>
            <person name="Park Y."/>
            <person name="Li B."/>
            <person name="Tanaka Y."/>
            <person name="Predel R."/>
            <person name="Neupert S."/>
            <person name="Schachtner J."/>
            <person name="Verleyen P."/>
            <person name="Raible F."/>
            <person name="Bork P."/>
            <person name="Friedrich M."/>
            <person name="Walden K.K."/>
            <person name="Robertson H.M."/>
            <person name="Angeli S."/>
            <person name="Foret S."/>
            <person name="Bucher G."/>
            <person name="Schuetz S."/>
            <person name="Maleszka R."/>
            <person name="Wimmer E.A."/>
            <person name="Beeman R.W."/>
            <person name="Lorenzen M."/>
            <person name="Tomoyasu Y."/>
            <person name="Miller S.C."/>
            <person name="Grossmann D."/>
            <person name="Bucher G."/>
        </authorList>
    </citation>
    <scope>NUCLEOTIDE SEQUENCE [LARGE SCALE GENOMIC DNA]</scope>
    <source>
        <strain evidence="2 3">Georgia GA2</strain>
    </source>
</reference>
<reference evidence="2 3" key="2">
    <citation type="journal article" date="2010" name="Nucleic Acids Res.">
        <title>BeetleBase in 2010: revisions to provide comprehensive genomic information for Tribolium castaneum.</title>
        <authorList>
            <person name="Kim H.S."/>
            <person name="Murphy T."/>
            <person name="Xia J."/>
            <person name="Caragea D."/>
            <person name="Park Y."/>
            <person name="Beeman R.W."/>
            <person name="Lorenzen M.D."/>
            <person name="Butcher S."/>
            <person name="Manak J.R."/>
            <person name="Brown S.J."/>
        </authorList>
    </citation>
    <scope>GENOME REANNOTATION</scope>
    <source>
        <strain evidence="2 3">Georgia GA2</strain>
    </source>
</reference>